<dbReference type="PANTHER" id="PTHR43394:SF1">
    <property type="entry name" value="ATP-BINDING CASSETTE SUB-FAMILY B MEMBER 10, MITOCHONDRIAL"/>
    <property type="match status" value="1"/>
</dbReference>
<evidence type="ECO:0000313" key="1">
    <source>
        <dbReference type="EMBL" id="SVD85775.1"/>
    </source>
</evidence>
<sequence length="71" mass="7988">LDSATERLVQSAINKMQQGRTTIIIAHRLSTIQNADRIIVLKEGKIIEQGSHKELINASGEYAKLNQQQFQ</sequence>
<feature type="non-terminal residue" evidence="1">
    <location>
        <position position="1"/>
    </location>
</feature>
<dbReference type="AlphaFoldDB" id="A0A382YSC9"/>
<dbReference type="PANTHER" id="PTHR43394">
    <property type="entry name" value="ATP-DEPENDENT PERMEASE MDL1, MITOCHONDRIAL"/>
    <property type="match status" value="1"/>
</dbReference>
<dbReference type="GO" id="GO:0090374">
    <property type="term" value="P:oligopeptide export from mitochondrion"/>
    <property type="evidence" value="ECO:0007669"/>
    <property type="project" value="TreeGrafter"/>
</dbReference>
<name>A0A382YSC9_9ZZZZ</name>
<evidence type="ECO:0008006" key="2">
    <source>
        <dbReference type="Google" id="ProtNLM"/>
    </source>
</evidence>
<protein>
    <recommendedName>
        <fullName evidence="2">ABC transporter domain-containing protein</fullName>
    </recommendedName>
</protein>
<organism evidence="1">
    <name type="scientific">marine metagenome</name>
    <dbReference type="NCBI Taxonomy" id="408172"/>
    <lineage>
        <taxon>unclassified sequences</taxon>
        <taxon>metagenomes</taxon>
        <taxon>ecological metagenomes</taxon>
    </lineage>
</organism>
<reference evidence="1" key="1">
    <citation type="submission" date="2018-05" db="EMBL/GenBank/DDBJ databases">
        <authorList>
            <person name="Lanie J.A."/>
            <person name="Ng W.-L."/>
            <person name="Kazmierczak K.M."/>
            <person name="Andrzejewski T.M."/>
            <person name="Davidsen T.M."/>
            <person name="Wayne K.J."/>
            <person name="Tettelin H."/>
            <person name="Glass J.I."/>
            <person name="Rusch D."/>
            <person name="Podicherti R."/>
            <person name="Tsui H.-C.T."/>
            <person name="Winkler M.E."/>
        </authorList>
    </citation>
    <scope>NUCLEOTIDE SEQUENCE</scope>
</reference>
<dbReference type="GO" id="GO:0005743">
    <property type="term" value="C:mitochondrial inner membrane"/>
    <property type="evidence" value="ECO:0007669"/>
    <property type="project" value="TreeGrafter"/>
</dbReference>
<dbReference type="InterPro" id="IPR039421">
    <property type="entry name" value="Type_1_exporter"/>
</dbReference>
<dbReference type="InterPro" id="IPR027417">
    <property type="entry name" value="P-loop_NTPase"/>
</dbReference>
<dbReference type="GO" id="GO:0015421">
    <property type="term" value="F:ABC-type oligopeptide transporter activity"/>
    <property type="evidence" value="ECO:0007669"/>
    <property type="project" value="TreeGrafter"/>
</dbReference>
<gene>
    <name evidence="1" type="ORF">METZ01_LOCUS438629</name>
</gene>
<dbReference type="EMBL" id="UINC01177899">
    <property type="protein sequence ID" value="SVD85775.1"/>
    <property type="molecule type" value="Genomic_DNA"/>
</dbReference>
<dbReference type="Gene3D" id="3.40.50.300">
    <property type="entry name" value="P-loop containing nucleotide triphosphate hydrolases"/>
    <property type="match status" value="1"/>
</dbReference>
<dbReference type="SUPFAM" id="SSF52540">
    <property type="entry name" value="P-loop containing nucleoside triphosphate hydrolases"/>
    <property type="match status" value="1"/>
</dbReference>
<accession>A0A382YSC9</accession>
<proteinExistence type="predicted"/>